<name>A0A1L8R4S2_9ENTE</name>
<feature type="transmembrane region" description="Helical" evidence="1">
    <location>
        <begin position="181"/>
        <end position="201"/>
    </location>
</feature>
<dbReference type="STRING" id="317010.RU96_GL000639"/>
<reference evidence="2 3" key="1">
    <citation type="submission" date="2014-12" db="EMBL/GenBank/DDBJ databases">
        <title>Draft genome sequences of 29 type strains of Enterococci.</title>
        <authorList>
            <person name="Zhong Z."/>
            <person name="Sun Z."/>
            <person name="Liu W."/>
            <person name="Zhang W."/>
            <person name="Zhang H."/>
        </authorList>
    </citation>
    <scope>NUCLEOTIDE SEQUENCE [LARGE SCALE GENOMIC DNA]</scope>
    <source>
        <strain evidence="2 3">DSM 21207</strain>
    </source>
</reference>
<dbReference type="PANTHER" id="PTHR37314">
    <property type="entry name" value="SLR0142 PROTEIN"/>
    <property type="match status" value="1"/>
</dbReference>
<keyword evidence="1" id="KW-0472">Membrane</keyword>
<keyword evidence="1" id="KW-1133">Transmembrane helix</keyword>
<organism evidence="2 3">
    <name type="scientific">Enterococcus canintestini</name>
    <dbReference type="NCBI Taxonomy" id="317010"/>
    <lineage>
        <taxon>Bacteria</taxon>
        <taxon>Bacillati</taxon>
        <taxon>Bacillota</taxon>
        <taxon>Bacilli</taxon>
        <taxon>Lactobacillales</taxon>
        <taxon>Enterococcaceae</taxon>
        <taxon>Enterococcus</taxon>
    </lineage>
</organism>
<dbReference type="RefSeq" id="WP_071865174.1">
    <property type="nucleotide sequence ID" value="NZ_JBHLVQ010000003.1"/>
</dbReference>
<evidence type="ECO:0000313" key="2">
    <source>
        <dbReference type="EMBL" id="OJG14726.1"/>
    </source>
</evidence>
<feature type="transmembrane region" description="Helical" evidence="1">
    <location>
        <begin position="96"/>
        <end position="117"/>
    </location>
</feature>
<comment type="caution">
    <text evidence="2">The sequence shown here is derived from an EMBL/GenBank/DDBJ whole genome shotgun (WGS) entry which is preliminary data.</text>
</comment>
<evidence type="ECO:0008006" key="4">
    <source>
        <dbReference type="Google" id="ProtNLM"/>
    </source>
</evidence>
<feature type="transmembrane region" description="Helical" evidence="1">
    <location>
        <begin position="21"/>
        <end position="39"/>
    </location>
</feature>
<dbReference type="Proteomes" id="UP000182835">
    <property type="component" value="Unassembled WGS sequence"/>
</dbReference>
<dbReference type="PANTHER" id="PTHR37314:SF4">
    <property type="entry name" value="UPF0700 TRANSMEMBRANE PROTEIN YOAK"/>
    <property type="match status" value="1"/>
</dbReference>
<dbReference type="EMBL" id="JXKG01000014">
    <property type="protein sequence ID" value="OJG14726.1"/>
    <property type="molecule type" value="Genomic_DNA"/>
</dbReference>
<dbReference type="Pfam" id="PF06912">
    <property type="entry name" value="DUF1275"/>
    <property type="match status" value="1"/>
</dbReference>
<evidence type="ECO:0000256" key="1">
    <source>
        <dbReference type="SAM" id="Phobius"/>
    </source>
</evidence>
<protein>
    <recommendedName>
        <fullName evidence="4">DUF1275 domain-containing protein</fullName>
    </recommendedName>
</protein>
<accession>A0A1L8R4S2</accession>
<evidence type="ECO:0000313" key="3">
    <source>
        <dbReference type="Proteomes" id="UP000182835"/>
    </source>
</evidence>
<keyword evidence="1" id="KW-0812">Transmembrane</keyword>
<proteinExistence type="predicted"/>
<gene>
    <name evidence="2" type="ORF">RU96_GL000639</name>
</gene>
<feature type="transmembrane region" description="Helical" evidence="1">
    <location>
        <begin position="207"/>
        <end position="224"/>
    </location>
</feature>
<feature type="transmembrane region" description="Helical" evidence="1">
    <location>
        <begin position="123"/>
        <end position="140"/>
    </location>
</feature>
<sequence length="227" mass="25263">MQLPKFKLLDDRIAIHESLPVGVMLAMAGGFLDAYTYLFHGEVFASMQSGNVILLGLNLAQGNFSRILRYVLPIAMFLLGIFFTNILKFRFAHKRLVWQNVAVAIEAVGIFCVGVFSDSAHNLFINAALSFFAAIQFATYRRLAGLPYATTMTTGNLRSIADYLYQYLFKKDPTASFKIKYTATIVFSFCFGAILSTLSATFFAGKAIWLVALLLFGVLGLTIYHQE</sequence>
<feature type="transmembrane region" description="Helical" evidence="1">
    <location>
        <begin position="67"/>
        <end position="87"/>
    </location>
</feature>
<dbReference type="OrthoDB" id="7057004at2"/>
<dbReference type="InterPro" id="IPR010699">
    <property type="entry name" value="DUF1275"/>
</dbReference>
<dbReference type="AlphaFoldDB" id="A0A1L8R4S2"/>